<feature type="domain" description="CoA carboxyltransferase N-terminal" evidence="4">
    <location>
        <begin position="1"/>
        <end position="260"/>
    </location>
</feature>
<dbReference type="GO" id="GO:0003989">
    <property type="term" value="F:acetyl-CoA carboxylase activity"/>
    <property type="evidence" value="ECO:0007669"/>
    <property type="project" value="UniProtKB-ARBA"/>
</dbReference>
<feature type="domain" description="CoA carboxyltransferase C-terminal" evidence="5">
    <location>
        <begin position="264"/>
        <end position="499"/>
    </location>
</feature>
<dbReference type="Pfam" id="PF01039">
    <property type="entry name" value="Carboxyl_trans"/>
    <property type="match status" value="1"/>
</dbReference>
<dbReference type="Gene3D" id="3.90.226.10">
    <property type="entry name" value="2-enoyl-CoA Hydratase, Chain A, domain 1"/>
    <property type="match status" value="2"/>
</dbReference>
<evidence type="ECO:0000259" key="5">
    <source>
        <dbReference type="PROSITE" id="PS50989"/>
    </source>
</evidence>
<feature type="region of interest" description="Disordered" evidence="3">
    <location>
        <begin position="249"/>
        <end position="268"/>
    </location>
</feature>
<organism evidence="6 7">
    <name type="scientific">Desulfosalsimonas propionicica</name>
    <dbReference type="NCBI Taxonomy" id="332175"/>
    <lineage>
        <taxon>Bacteria</taxon>
        <taxon>Pseudomonadati</taxon>
        <taxon>Thermodesulfobacteriota</taxon>
        <taxon>Desulfobacteria</taxon>
        <taxon>Desulfobacterales</taxon>
        <taxon>Desulfosalsimonadaceae</taxon>
        <taxon>Desulfosalsimonas</taxon>
    </lineage>
</organism>
<sequence length="517" mass="56573">MSGVSDKIKELLEKKARMREMGGEKAVAKQQEKGKLTARQRLEHLFDANTFREIDIFVKHRCVNFGMNEVDVPSDGVVTGHGRVNGRPVFAFAQDFTARAGTLGEMHASKICKIMDLAMKSGVPVVGFNDSGGARIQEGVDALRGYGEIFYRNSIASGVIPQISAIMGPTAGGAVYSPAMTDWVFMVKKTSHMFITGPQVIKSVTGEEISFEDLGGATTHNEKSGVAHFACDSDEHAIERIRDMLSYLPANNMEDPPAADTGDDPERRDERLDTIIPADSNQSYDVKDVIAAIVDNGDFFEPHEHYAKNIVVGFARLNGRTIGIIANQPKFLAGCLDIDASDKATRFIRFCDAFNIPLLTFADVPGYMPGSDQEHGGIIRHGAKLLWCYSEATVPKLVVILRKDYGGAYIAMSSKHLGADMAFAWPSAEIAVMGAEGAANIIYRKTIDNAEDPVATRKEKVAEYRDLFSNPYVAANRGYIDDVIVPSETRPRLIEALEILCTKRQSLPPKKHGNIPA</sequence>
<evidence type="ECO:0000256" key="1">
    <source>
        <dbReference type="ARBA" id="ARBA00006102"/>
    </source>
</evidence>
<proteinExistence type="inferred from homology"/>
<comment type="caution">
    <text evidence="6">The sequence shown here is derived from an EMBL/GenBank/DDBJ whole genome shotgun (WGS) entry which is preliminary data.</text>
</comment>
<dbReference type="FunFam" id="3.90.226.10:FF:000016">
    <property type="entry name" value="Propionyl-CoA carboxylase, beta subunit"/>
    <property type="match status" value="1"/>
</dbReference>
<keyword evidence="6" id="KW-0808">Transferase</keyword>
<dbReference type="PANTHER" id="PTHR43842">
    <property type="entry name" value="PROPIONYL-COA CARBOXYLASE BETA CHAIN"/>
    <property type="match status" value="1"/>
</dbReference>
<evidence type="ECO:0000259" key="4">
    <source>
        <dbReference type="PROSITE" id="PS50980"/>
    </source>
</evidence>
<dbReference type="GO" id="GO:0009317">
    <property type="term" value="C:acetyl-CoA carboxylase complex"/>
    <property type="evidence" value="ECO:0007669"/>
    <property type="project" value="TreeGrafter"/>
</dbReference>
<dbReference type="InterPro" id="IPR011762">
    <property type="entry name" value="COA_CT_N"/>
</dbReference>
<dbReference type="RefSeq" id="WP_181550112.1">
    <property type="nucleotide sequence ID" value="NZ_JACDUS010000002.1"/>
</dbReference>
<dbReference type="PROSITE" id="PS50989">
    <property type="entry name" value="COA_CT_CTER"/>
    <property type="match status" value="1"/>
</dbReference>
<dbReference type="AlphaFoldDB" id="A0A7W0C780"/>
<evidence type="ECO:0000256" key="2">
    <source>
        <dbReference type="ARBA" id="ARBA00074538"/>
    </source>
</evidence>
<evidence type="ECO:0000313" key="6">
    <source>
        <dbReference type="EMBL" id="MBA2880426.1"/>
    </source>
</evidence>
<gene>
    <name evidence="6" type="ORF">HNR65_000744</name>
</gene>
<dbReference type="InterPro" id="IPR029045">
    <property type="entry name" value="ClpP/crotonase-like_dom_sf"/>
</dbReference>
<comment type="similarity">
    <text evidence="1">Belongs to the AccD/PCCB family.</text>
</comment>
<dbReference type="GO" id="GO:0016740">
    <property type="term" value="F:transferase activity"/>
    <property type="evidence" value="ECO:0007669"/>
    <property type="project" value="UniProtKB-KW"/>
</dbReference>
<dbReference type="GO" id="GO:0004658">
    <property type="term" value="F:propionyl-CoA carboxylase activity"/>
    <property type="evidence" value="ECO:0007669"/>
    <property type="project" value="UniProtKB-ARBA"/>
</dbReference>
<dbReference type="SUPFAM" id="SSF52096">
    <property type="entry name" value="ClpP/crotonase"/>
    <property type="match status" value="2"/>
</dbReference>
<dbReference type="Proteomes" id="UP000525298">
    <property type="component" value="Unassembled WGS sequence"/>
</dbReference>
<dbReference type="InterPro" id="IPR011763">
    <property type="entry name" value="COA_CT_C"/>
</dbReference>
<evidence type="ECO:0000256" key="3">
    <source>
        <dbReference type="SAM" id="MobiDB-lite"/>
    </source>
</evidence>
<dbReference type="FunFam" id="3.90.226.10:FF:000017">
    <property type="entry name" value="Propionyl-CoA carboxylase subunit beta 5"/>
    <property type="match status" value="1"/>
</dbReference>
<reference evidence="6 7" key="1">
    <citation type="submission" date="2020-07" db="EMBL/GenBank/DDBJ databases">
        <title>Genomic Encyclopedia of Type Strains, Phase IV (KMG-IV): sequencing the most valuable type-strain genomes for metagenomic binning, comparative biology and taxonomic classification.</title>
        <authorList>
            <person name="Goeker M."/>
        </authorList>
    </citation>
    <scope>NUCLEOTIDE SEQUENCE [LARGE SCALE GENOMIC DNA]</scope>
    <source>
        <strain evidence="6 7">DSM 17721</strain>
    </source>
</reference>
<accession>A0A7W0C780</accession>
<dbReference type="EMBL" id="JACDUS010000002">
    <property type="protein sequence ID" value="MBA2880426.1"/>
    <property type="molecule type" value="Genomic_DNA"/>
</dbReference>
<dbReference type="GO" id="GO:0015977">
    <property type="term" value="P:carbon fixation"/>
    <property type="evidence" value="ECO:0007669"/>
    <property type="project" value="UniProtKB-ARBA"/>
</dbReference>
<name>A0A7W0C780_9BACT</name>
<keyword evidence="7" id="KW-1185">Reference proteome</keyword>
<dbReference type="InterPro" id="IPR051047">
    <property type="entry name" value="AccD/PCCB"/>
</dbReference>
<protein>
    <recommendedName>
        <fullName evidence="2">Propionyl-CoA carboxylase beta chain</fullName>
    </recommendedName>
</protein>
<dbReference type="PROSITE" id="PS50980">
    <property type="entry name" value="COA_CT_NTER"/>
    <property type="match status" value="1"/>
</dbReference>
<evidence type="ECO:0000313" key="7">
    <source>
        <dbReference type="Proteomes" id="UP000525298"/>
    </source>
</evidence>
<dbReference type="InterPro" id="IPR034733">
    <property type="entry name" value="AcCoA_carboxyl_beta"/>
</dbReference>
<dbReference type="PANTHER" id="PTHR43842:SF2">
    <property type="entry name" value="PROPIONYL-COA CARBOXYLASE BETA CHAIN, MITOCHONDRIAL"/>
    <property type="match status" value="1"/>
</dbReference>